<dbReference type="InterPro" id="IPR013083">
    <property type="entry name" value="Znf_RING/FYVE/PHD"/>
</dbReference>
<evidence type="ECO:0000256" key="4">
    <source>
        <dbReference type="ARBA" id="ARBA00022833"/>
    </source>
</evidence>
<dbReference type="SUPFAM" id="SSF57903">
    <property type="entry name" value="FYVE/PHD zinc finger"/>
    <property type="match status" value="1"/>
</dbReference>
<dbReference type="GO" id="GO:0008270">
    <property type="term" value="F:zinc ion binding"/>
    <property type="evidence" value="ECO:0007669"/>
    <property type="project" value="UniProtKB-KW"/>
</dbReference>
<feature type="non-terminal residue" evidence="8">
    <location>
        <position position="1"/>
    </location>
</feature>
<feature type="region of interest" description="Disordered" evidence="6">
    <location>
        <begin position="256"/>
        <end position="284"/>
    </location>
</feature>
<dbReference type="InterPro" id="IPR051944">
    <property type="entry name" value="BEACH_domain_protein"/>
</dbReference>
<dbReference type="Gene3D" id="3.30.40.10">
    <property type="entry name" value="Zinc/RING finger domain, C3HC4 (zinc finger)"/>
    <property type="match status" value="1"/>
</dbReference>
<evidence type="ECO:0000259" key="7">
    <source>
        <dbReference type="PROSITE" id="PS50178"/>
    </source>
</evidence>
<proteinExistence type="predicted"/>
<dbReference type="EMBL" id="WIXE01008146">
    <property type="protein sequence ID" value="KAK5979650.1"/>
    <property type="molecule type" value="Genomic_DNA"/>
</dbReference>
<keyword evidence="9" id="KW-1185">Reference proteome</keyword>
<dbReference type="InterPro" id="IPR015943">
    <property type="entry name" value="WD40/YVTN_repeat-like_dom_sf"/>
</dbReference>
<organism evidence="8 9">
    <name type="scientific">Trichostrongylus colubriformis</name>
    <name type="common">Black scour worm</name>
    <dbReference type="NCBI Taxonomy" id="6319"/>
    <lineage>
        <taxon>Eukaryota</taxon>
        <taxon>Metazoa</taxon>
        <taxon>Ecdysozoa</taxon>
        <taxon>Nematoda</taxon>
        <taxon>Chromadorea</taxon>
        <taxon>Rhabditida</taxon>
        <taxon>Rhabditina</taxon>
        <taxon>Rhabditomorpha</taxon>
        <taxon>Strongyloidea</taxon>
        <taxon>Trichostrongylidae</taxon>
        <taxon>Trichostrongylus</taxon>
    </lineage>
</organism>
<keyword evidence="4" id="KW-0862">Zinc</keyword>
<evidence type="ECO:0000256" key="5">
    <source>
        <dbReference type="PROSITE-ProRule" id="PRU00091"/>
    </source>
</evidence>
<dbReference type="InterPro" id="IPR011011">
    <property type="entry name" value="Znf_FYVE_PHD"/>
</dbReference>
<dbReference type="Pfam" id="PF01363">
    <property type="entry name" value="FYVE"/>
    <property type="match status" value="1"/>
</dbReference>
<gene>
    <name evidence="8" type="ORF">GCK32_006440</name>
</gene>
<evidence type="ECO:0000256" key="3">
    <source>
        <dbReference type="ARBA" id="ARBA00022771"/>
    </source>
</evidence>
<protein>
    <submittedName>
        <fullName evidence="8">FYVE-type domain-containing protein</fullName>
    </submittedName>
</protein>
<keyword evidence="1" id="KW-0853">WD repeat</keyword>
<dbReference type="InterPro" id="IPR017455">
    <property type="entry name" value="Znf_FYVE-rel"/>
</dbReference>
<comment type="caution">
    <text evidence="8">The sequence shown here is derived from an EMBL/GenBank/DDBJ whole genome shotgun (WGS) entry which is preliminary data.</text>
</comment>
<sequence length="422" mass="46639">VSPVDGFSNTPGVTTQRLFYHCLHSLKPPQSPIKELRSAVGSIYQSERAGLIALEQNKILVGTNRYIAWGYPDRSIRMGQIDSDKSSCIHEMCDADELTCVASGDDRTLFCGSSTGCVSVWTLCRKPVSLRRRKLLDGHSDAVTCLGDIATSCSTLLHLWSINGDLLAVVNTCDSNLILDPSQMILSLTFSTMNEWDSDNVVVCGTSDGVVKIYSCVIVENDGSVEMPHIEPQAKPGTLSSASVHARLDRVRRRLKVTGSQDTSEAHSPEPPTTPITTGTQVKDGDKTTCPRYVRVLMQRAALTVHTAFNRPDNTHPAPITCLTPSKDHKSFLVGDGVGRVWCWQAGEDGGRADHWVQDVSRQRCTQCQHKFSIADRKHHCRNCGQIFCAKCSRFESHITHMKISRPVRVCQNCFLRLRAQT</sequence>
<reference evidence="8 9" key="1">
    <citation type="submission" date="2019-10" db="EMBL/GenBank/DDBJ databases">
        <title>Assembly and Annotation for the nematode Trichostrongylus colubriformis.</title>
        <authorList>
            <person name="Martin J."/>
        </authorList>
    </citation>
    <scope>NUCLEOTIDE SEQUENCE [LARGE SCALE GENOMIC DNA]</scope>
    <source>
        <strain evidence="8">G859</strain>
        <tissue evidence="8">Whole worm</tissue>
    </source>
</reference>
<dbReference type="PANTHER" id="PTHR46108:SF4">
    <property type="entry name" value="BLUE CHEESE"/>
    <property type="match status" value="1"/>
</dbReference>
<dbReference type="SMART" id="SM00064">
    <property type="entry name" value="FYVE"/>
    <property type="match status" value="1"/>
</dbReference>
<dbReference type="AlphaFoldDB" id="A0AAN8FJC4"/>
<feature type="domain" description="FYVE-type" evidence="7">
    <location>
        <begin position="359"/>
        <end position="419"/>
    </location>
</feature>
<dbReference type="SMART" id="SM00320">
    <property type="entry name" value="WD40"/>
    <property type="match status" value="4"/>
</dbReference>
<evidence type="ECO:0000256" key="1">
    <source>
        <dbReference type="ARBA" id="ARBA00022574"/>
    </source>
</evidence>
<accession>A0AAN8FJC4</accession>
<keyword evidence="3 5" id="KW-0863">Zinc-finger</keyword>
<dbReference type="InterPro" id="IPR036322">
    <property type="entry name" value="WD40_repeat_dom_sf"/>
</dbReference>
<name>A0AAN8FJC4_TRICO</name>
<dbReference type="Gene3D" id="2.130.10.10">
    <property type="entry name" value="YVTN repeat-like/Quinoprotein amine dehydrogenase"/>
    <property type="match status" value="1"/>
</dbReference>
<dbReference type="PANTHER" id="PTHR46108">
    <property type="entry name" value="BLUE CHEESE"/>
    <property type="match status" value="1"/>
</dbReference>
<dbReference type="PROSITE" id="PS50178">
    <property type="entry name" value="ZF_FYVE"/>
    <property type="match status" value="1"/>
</dbReference>
<evidence type="ECO:0000256" key="6">
    <source>
        <dbReference type="SAM" id="MobiDB-lite"/>
    </source>
</evidence>
<dbReference type="InterPro" id="IPR001680">
    <property type="entry name" value="WD40_rpt"/>
</dbReference>
<keyword evidence="2" id="KW-0479">Metal-binding</keyword>
<evidence type="ECO:0000256" key="2">
    <source>
        <dbReference type="ARBA" id="ARBA00022723"/>
    </source>
</evidence>
<dbReference type="InterPro" id="IPR000306">
    <property type="entry name" value="Znf_FYVE"/>
</dbReference>
<evidence type="ECO:0000313" key="9">
    <source>
        <dbReference type="Proteomes" id="UP001331761"/>
    </source>
</evidence>
<dbReference type="SUPFAM" id="SSF50978">
    <property type="entry name" value="WD40 repeat-like"/>
    <property type="match status" value="1"/>
</dbReference>
<dbReference type="Proteomes" id="UP001331761">
    <property type="component" value="Unassembled WGS sequence"/>
</dbReference>
<evidence type="ECO:0000313" key="8">
    <source>
        <dbReference type="EMBL" id="KAK5979650.1"/>
    </source>
</evidence>